<evidence type="ECO:0000256" key="4">
    <source>
        <dbReference type="PROSITE-ProRule" id="PRU00146"/>
    </source>
</evidence>
<sequence length="359" mass="40296">MNCAACNRKIDAGDLIKCVGCKVGYHYKCVNITTTAFRESQVQLKRAFKCQSCANVTQRIRVTDDTPVRGVSAAAGLVTDVEQNQSFEDEVQTTVQLASDELVDKVSSIIMAKLSAFELNILQEIKTTVAVLALENSKLRQELNEANKKCNAYEQQIKSLESERLLSKENDQARNIDTSTTMSLSVPMHTSPGYHDGNTPALPHTNYVRVAVLPGPSPAVTSYAAVARKEVSPKVNSVSDNEWIEVKNKRKPVRRGGNNSIATLKAVERRKFLHVWRLEKSTTEDQLREHIKLTLGEDSEVIVEKLKPRTDRDYASFKVGVTVSNFEKLCDPEVWPLNVEFSEWIWFRPSLKPDKLQTV</sequence>
<name>A0A9R0DM92_SPOFR</name>
<dbReference type="GeneID" id="126910693"/>
<proteinExistence type="predicted"/>
<evidence type="ECO:0000313" key="8">
    <source>
        <dbReference type="RefSeq" id="XP_050549717.1"/>
    </source>
</evidence>
<evidence type="ECO:0000259" key="6">
    <source>
        <dbReference type="PROSITE" id="PS50016"/>
    </source>
</evidence>
<accession>A0A9R0DM92</accession>
<dbReference type="AlphaFoldDB" id="A0A9R0DM92"/>
<dbReference type="SMART" id="SM00249">
    <property type="entry name" value="PHD"/>
    <property type="match status" value="1"/>
</dbReference>
<dbReference type="Pfam" id="PF00628">
    <property type="entry name" value="PHD"/>
    <property type="match status" value="1"/>
</dbReference>
<dbReference type="InterPro" id="IPR013083">
    <property type="entry name" value="Znf_RING/FYVE/PHD"/>
</dbReference>
<dbReference type="PROSITE" id="PS50016">
    <property type="entry name" value="ZF_PHD_2"/>
    <property type="match status" value="1"/>
</dbReference>
<evidence type="ECO:0000313" key="7">
    <source>
        <dbReference type="Proteomes" id="UP000829999"/>
    </source>
</evidence>
<dbReference type="Gene3D" id="3.30.40.10">
    <property type="entry name" value="Zinc/RING finger domain, C3HC4 (zinc finger)"/>
    <property type="match status" value="1"/>
</dbReference>
<dbReference type="InterPro" id="IPR001965">
    <property type="entry name" value="Znf_PHD"/>
</dbReference>
<feature type="domain" description="PHD-type" evidence="6">
    <location>
        <begin position="1"/>
        <end position="56"/>
    </location>
</feature>
<evidence type="ECO:0000256" key="3">
    <source>
        <dbReference type="ARBA" id="ARBA00022833"/>
    </source>
</evidence>
<protein>
    <submittedName>
        <fullName evidence="8">Uncharacterized protein LOC126910693</fullName>
    </submittedName>
</protein>
<gene>
    <name evidence="8" type="primary">LOC126910693</name>
</gene>
<dbReference type="InterPro" id="IPR019786">
    <property type="entry name" value="Zinc_finger_PHD-type_CS"/>
</dbReference>
<dbReference type="Proteomes" id="UP000829999">
    <property type="component" value="Chromosome 5"/>
</dbReference>
<evidence type="ECO:0000256" key="5">
    <source>
        <dbReference type="SAM" id="Coils"/>
    </source>
</evidence>
<keyword evidence="5" id="KW-0175">Coiled coil</keyword>
<evidence type="ECO:0000256" key="1">
    <source>
        <dbReference type="ARBA" id="ARBA00022723"/>
    </source>
</evidence>
<keyword evidence="7" id="KW-1185">Reference proteome</keyword>
<dbReference type="GO" id="GO:0008270">
    <property type="term" value="F:zinc ion binding"/>
    <property type="evidence" value="ECO:0007669"/>
    <property type="project" value="UniProtKB-KW"/>
</dbReference>
<dbReference type="RefSeq" id="XP_050549717.1">
    <property type="nucleotide sequence ID" value="XM_050693760.1"/>
</dbReference>
<dbReference type="OrthoDB" id="8197386at2759"/>
<keyword evidence="3" id="KW-0862">Zinc</keyword>
<dbReference type="InterPro" id="IPR011011">
    <property type="entry name" value="Znf_FYVE_PHD"/>
</dbReference>
<dbReference type="PROSITE" id="PS01359">
    <property type="entry name" value="ZF_PHD_1"/>
    <property type="match status" value="1"/>
</dbReference>
<dbReference type="InterPro" id="IPR019787">
    <property type="entry name" value="Znf_PHD-finger"/>
</dbReference>
<keyword evidence="2 4" id="KW-0863">Zinc-finger</keyword>
<dbReference type="CDD" id="cd15489">
    <property type="entry name" value="PHD_SF"/>
    <property type="match status" value="1"/>
</dbReference>
<organism evidence="7 8">
    <name type="scientific">Spodoptera frugiperda</name>
    <name type="common">Fall armyworm</name>
    <dbReference type="NCBI Taxonomy" id="7108"/>
    <lineage>
        <taxon>Eukaryota</taxon>
        <taxon>Metazoa</taxon>
        <taxon>Ecdysozoa</taxon>
        <taxon>Arthropoda</taxon>
        <taxon>Hexapoda</taxon>
        <taxon>Insecta</taxon>
        <taxon>Pterygota</taxon>
        <taxon>Neoptera</taxon>
        <taxon>Endopterygota</taxon>
        <taxon>Lepidoptera</taxon>
        <taxon>Glossata</taxon>
        <taxon>Ditrysia</taxon>
        <taxon>Noctuoidea</taxon>
        <taxon>Noctuidae</taxon>
        <taxon>Amphipyrinae</taxon>
        <taxon>Spodoptera</taxon>
    </lineage>
</organism>
<keyword evidence="1" id="KW-0479">Metal-binding</keyword>
<evidence type="ECO:0000256" key="2">
    <source>
        <dbReference type="ARBA" id="ARBA00022771"/>
    </source>
</evidence>
<dbReference type="SUPFAM" id="SSF57903">
    <property type="entry name" value="FYVE/PHD zinc finger"/>
    <property type="match status" value="1"/>
</dbReference>
<reference evidence="8" key="1">
    <citation type="submission" date="2025-08" db="UniProtKB">
        <authorList>
            <consortium name="RefSeq"/>
        </authorList>
    </citation>
    <scope>IDENTIFICATION</scope>
    <source>
        <tissue evidence="8">Whole larval tissue</tissue>
    </source>
</reference>
<feature type="coiled-coil region" evidence="5">
    <location>
        <begin position="122"/>
        <end position="170"/>
    </location>
</feature>